<gene>
    <name evidence="2" type="ORF">MAR_031877</name>
</gene>
<keyword evidence="1" id="KW-0472">Membrane</keyword>
<feature type="transmembrane region" description="Helical" evidence="1">
    <location>
        <begin position="75"/>
        <end position="94"/>
    </location>
</feature>
<evidence type="ECO:0000313" key="2">
    <source>
        <dbReference type="EMBL" id="WAR17283.1"/>
    </source>
</evidence>
<feature type="transmembrane region" description="Helical" evidence="1">
    <location>
        <begin position="45"/>
        <end position="63"/>
    </location>
</feature>
<keyword evidence="1" id="KW-1133">Transmembrane helix</keyword>
<proteinExistence type="predicted"/>
<accession>A0ABY7F4Z7</accession>
<sequence>MNRDTGNRTTDICNNEQRYGKSMVLLNVYTCMDNNDNTLKSKKNFFYLTMILISKGIVISKFTRSHIDRAIMNTLDAVLLILFLYTQIVMIFPGRPTIIITITRTNEEL</sequence>
<evidence type="ECO:0000313" key="3">
    <source>
        <dbReference type="Proteomes" id="UP001164746"/>
    </source>
</evidence>
<dbReference type="EMBL" id="CP111021">
    <property type="protein sequence ID" value="WAR17283.1"/>
    <property type="molecule type" value="Genomic_DNA"/>
</dbReference>
<protein>
    <submittedName>
        <fullName evidence="2">Uncharacterized protein</fullName>
    </submittedName>
</protein>
<keyword evidence="1" id="KW-0812">Transmembrane</keyword>
<name>A0ABY7F4Z7_MYAAR</name>
<dbReference type="Proteomes" id="UP001164746">
    <property type="component" value="Chromosome 10"/>
</dbReference>
<evidence type="ECO:0000256" key="1">
    <source>
        <dbReference type="SAM" id="Phobius"/>
    </source>
</evidence>
<keyword evidence="3" id="KW-1185">Reference proteome</keyword>
<reference evidence="2" key="1">
    <citation type="submission" date="2022-11" db="EMBL/GenBank/DDBJ databases">
        <title>Centuries of genome instability and evolution in soft-shell clam transmissible cancer (bioRxiv).</title>
        <authorList>
            <person name="Hart S.F.M."/>
            <person name="Yonemitsu M.A."/>
            <person name="Giersch R.M."/>
            <person name="Beal B.F."/>
            <person name="Arriagada G."/>
            <person name="Davis B.W."/>
            <person name="Ostrander E.A."/>
            <person name="Goff S.P."/>
            <person name="Metzger M.J."/>
        </authorList>
    </citation>
    <scope>NUCLEOTIDE SEQUENCE</scope>
    <source>
        <strain evidence="2">MELC-2E11</strain>
        <tissue evidence="2">Siphon/mantle</tissue>
    </source>
</reference>
<organism evidence="2 3">
    <name type="scientific">Mya arenaria</name>
    <name type="common">Soft-shell clam</name>
    <dbReference type="NCBI Taxonomy" id="6604"/>
    <lineage>
        <taxon>Eukaryota</taxon>
        <taxon>Metazoa</taxon>
        <taxon>Spiralia</taxon>
        <taxon>Lophotrochozoa</taxon>
        <taxon>Mollusca</taxon>
        <taxon>Bivalvia</taxon>
        <taxon>Autobranchia</taxon>
        <taxon>Heteroconchia</taxon>
        <taxon>Euheterodonta</taxon>
        <taxon>Imparidentia</taxon>
        <taxon>Neoheterodontei</taxon>
        <taxon>Myida</taxon>
        <taxon>Myoidea</taxon>
        <taxon>Myidae</taxon>
        <taxon>Mya</taxon>
    </lineage>
</organism>